<feature type="transmembrane region" description="Helical" evidence="1">
    <location>
        <begin position="82"/>
        <end position="105"/>
    </location>
</feature>
<organism evidence="2">
    <name type="scientific">Solibacter usitatus (strain Ellin6076)</name>
    <dbReference type="NCBI Taxonomy" id="234267"/>
    <lineage>
        <taxon>Bacteria</taxon>
        <taxon>Pseudomonadati</taxon>
        <taxon>Acidobacteriota</taxon>
        <taxon>Terriglobia</taxon>
        <taxon>Bryobacterales</taxon>
        <taxon>Solibacteraceae</taxon>
        <taxon>Candidatus Solibacter</taxon>
    </lineage>
</organism>
<dbReference type="EMBL" id="CP000473">
    <property type="protein sequence ID" value="ABJ81721.1"/>
    <property type="molecule type" value="Genomic_DNA"/>
</dbReference>
<name>Q02B45_SOLUE</name>
<feature type="transmembrane region" description="Helical" evidence="1">
    <location>
        <begin position="111"/>
        <end position="130"/>
    </location>
</feature>
<dbReference type="HOGENOM" id="CLU_095018_3_0_0"/>
<reference evidence="2" key="1">
    <citation type="submission" date="2006-10" db="EMBL/GenBank/DDBJ databases">
        <title>Complete sequence of Solibacter usitatus Ellin6076.</title>
        <authorList>
            <consortium name="US DOE Joint Genome Institute"/>
            <person name="Copeland A."/>
            <person name="Lucas S."/>
            <person name="Lapidus A."/>
            <person name="Barry K."/>
            <person name="Detter J.C."/>
            <person name="Glavina del Rio T."/>
            <person name="Hammon N."/>
            <person name="Israni S."/>
            <person name="Dalin E."/>
            <person name="Tice H."/>
            <person name="Pitluck S."/>
            <person name="Thompson L.S."/>
            <person name="Brettin T."/>
            <person name="Bruce D."/>
            <person name="Han C."/>
            <person name="Tapia R."/>
            <person name="Gilna P."/>
            <person name="Schmutz J."/>
            <person name="Larimer F."/>
            <person name="Land M."/>
            <person name="Hauser L."/>
            <person name="Kyrpides N."/>
            <person name="Mikhailova N."/>
            <person name="Janssen P.H."/>
            <person name="Kuske C.R."/>
            <person name="Richardson P."/>
        </authorList>
    </citation>
    <scope>NUCLEOTIDE SEQUENCE</scope>
    <source>
        <strain evidence="2">Ellin6076</strain>
    </source>
</reference>
<protein>
    <recommendedName>
        <fullName evidence="3">Zinc-ribbon domain-containing protein</fullName>
    </recommendedName>
</protein>
<evidence type="ECO:0000313" key="2">
    <source>
        <dbReference type="EMBL" id="ABJ81721.1"/>
    </source>
</evidence>
<keyword evidence="1" id="KW-0472">Membrane</keyword>
<sequence>MPFCSQCGNQVAGADVYCGRCGAKQPVAGSPPPPPGSNPHDPFAALNPRTASILCYVPGIGWIASIIVLASNRFRYDRTVRFHGFQGLYLFVAWLLDDLVFRPLFYRIPNLHLYSVIQALLLGMSIFMMVKASHDEAYPLPLFGELAQKSVAED</sequence>
<dbReference type="InParanoid" id="Q02B45"/>
<keyword evidence="1" id="KW-0812">Transmembrane</keyword>
<evidence type="ECO:0000256" key="1">
    <source>
        <dbReference type="SAM" id="Phobius"/>
    </source>
</evidence>
<accession>Q02B45</accession>
<gene>
    <name evidence="2" type="ordered locus">Acid_0722</name>
</gene>
<dbReference type="STRING" id="234267.Acid_0722"/>
<dbReference type="AlphaFoldDB" id="Q02B45"/>
<dbReference type="eggNOG" id="COG4818">
    <property type="taxonomic scope" value="Bacteria"/>
</dbReference>
<dbReference type="OrthoDB" id="129162at2"/>
<keyword evidence="1" id="KW-1133">Transmembrane helix</keyword>
<proteinExistence type="predicted"/>
<dbReference type="KEGG" id="sus:Acid_0722"/>
<evidence type="ECO:0008006" key="3">
    <source>
        <dbReference type="Google" id="ProtNLM"/>
    </source>
</evidence>
<feature type="transmembrane region" description="Helical" evidence="1">
    <location>
        <begin position="51"/>
        <end position="70"/>
    </location>
</feature>